<evidence type="ECO:0000259" key="4">
    <source>
        <dbReference type="Pfam" id="PF04111"/>
    </source>
</evidence>
<feature type="coiled-coil region" evidence="2">
    <location>
        <begin position="205"/>
        <end position="239"/>
    </location>
</feature>
<dbReference type="GO" id="GO:0034272">
    <property type="term" value="C:phosphatidylinositol 3-kinase complex, class III, type II"/>
    <property type="evidence" value="ECO:0007669"/>
    <property type="project" value="TreeGrafter"/>
</dbReference>
<evidence type="ECO:0000313" key="6">
    <source>
        <dbReference type="EMBL" id="SGZ55195.1"/>
    </source>
</evidence>
<comment type="similarity">
    <text evidence="1">Belongs to the beclin family.</text>
</comment>
<dbReference type="STRING" id="45354.A0A1L0BVA2"/>
<dbReference type="Pfam" id="PF17675">
    <property type="entry name" value="APG6_N"/>
    <property type="match status" value="1"/>
</dbReference>
<evidence type="ECO:0000256" key="1">
    <source>
        <dbReference type="ARBA" id="ARBA00005965"/>
    </source>
</evidence>
<reference evidence="6 7" key="1">
    <citation type="submission" date="2016-10" db="EMBL/GenBank/DDBJ databases">
        <authorList>
            <person name="de Groot N.N."/>
        </authorList>
    </citation>
    <scope>NUCLEOTIDE SEQUENCE [LARGE SCALE GENOMIC DNA]</scope>
    <source>
        <strain evidence="6 7">CBS 141442</strain>
    </source>
</reference>
<evidence type="ECO:0000256" key="2">
    <source>
        <dbReference type="SAM" id="Coils"/>
    </source>
</evidence>
<feature type="region of interest" description="Disordered" evidence="3">
    <location>
        <begin position="92"/>
        <end position="120"/>
    </location>
</feature>
<dbReference type="GO" id="GO:0006995">
    <property type="term" value="P:cellular response to nitrogen starvation"/>
    <property type="evidence" value="ECO:0007669"/>
    <property type="project" value="TreeGrafter"/>
</dbReference>
<protein>
    <submittedName>
        <fullName evidence="6">CIC11C00000003582</fullName>
    </submittedName>
</protein>
<dbReference type="InterPro" id="IPR038274">
    <property type="entry name" value="Atg6/Beclin_C_sf"/>
</dbReference>
<dbReference type="InterPro" id="IPR040455">
    <property type="entry name" value="Atg6_BARA"/>
</dbReference>
<feature type="domain" description="Atg6 BARA" evidence="4">
    <location>
        <begin position="286"/>
        <end position="469"/>
    </location>
</feature>
<dbReference type="GO" id="GO:0030674">
    <property type="term" value="F:protein-macromolecule adaptor activity"/>
    <property type="evidence" value="ECO:0007669"/>
    <property type="project" value="TreeGrafter"/>
</dbReference>
<dbReference type="GO" id="GO:0000045">
    <property type="term" value="P:autophagosome assembly"/>
    <property type="evidence" value="ECO:0007669"/>
    <property type="project" value="TreeGrafter"/>
</dbReference>
<dbReference type="PANTHER" id="PTHR12768:SF4">
    <property type="entry name" value="BECLIN-1"/>
    <property type="match status" value="1"/>
</dbReference>
<dbReference type="Proteomes" id="UP000182334">
    <property type="component" value="Chromosome V"/>
</dbReference>
<dbReference type="GO" id="GO:0000423">
    <property type="term" value="P:mitophagy"/>
    <property type="evidence" value="ECO:0007669"/>
    <property type="project" value="TreeGrafter"/>
</dbReference>
<evidence type="ECO:0000313" key="7">
    <source>
        <dbReference type="Proteomes" id="UP000182334"/>
    </source>
</evidence>
<dbReference type="PANTHER" id="PTHR12768">
    <property type="entry name" value="BECLIN 1"/>
    <property type="match status" value="1"/>
</dbReference>
<sequence>MAFQCQNCKAPIALDETLSNLSKAQTHYLLGRSGKPSHHVPLSPANYIPQDRLNLAHKALQDANDDAIITQDYSKLSYSNSFDSQKSYVFLSDGEDEDEDGHETEDVKGAGEGQTEEQLPDFSKISSLNQVFHILSTNEDVNHPMCGECAHLLASNYKLKFDQSQREKESYLGFLKKLKETEASLASAATDSTLDAKLGESHAEFVQLKTLEEEKLKELQDLEAKYDGLVGQLAELDLELKRLNSHELNDIIKLKNSLSLELLLKQNKLDQAKALYQKHLNHLDQLRALNIYTKLFEISFDKEDNYARINGYRLGYKVPWPEVNVALGQVVLLLSFLKKRFLLTLDSYKLVPMGSKSYVVKKGVSSNDETGERTKTSSVLQLYSSNEFTLGKLFNFNKLDVSMIALLDILSQFETNLMAIDEDLELPYKIASKHDMIGGKSIRVTSNGQWTESCRYLLIDLNWVLTYASTMS</sequence>
<keyword evidence="7" id="KW-1185">Reference proteome</keyword>
<feature type="compositionally biased region" description="Acidic residues" evidence="3">
    <location>
        <begin position="93"/>
        <end position="103"/>
    </location>
</feature>
<feature type="domain" description="Atg6/beclin coiled-coil" evidence="5">
    <location>
        <begin position="144"/>
        <end position="283"/>
    </location>
</feature>
<evidence type="ECO:0000259" key="5">
    <source>
        <dbReference type="Pfam" id="PF17675"/>
    </source>
</evidence>
<dbReference type="InterPro" id="IPR007243">
    <property type="entry name" value="Atg6/Beclin"/>
</dbReference>
<dbReference type="GO" id="GO:0034271">
    <property type="term" value="C:phosphatidylinositol 3-kinase complex, class III, type I"/>
    <property type="evidence" value="ECO:0007669"/>
    <property type="project" value="TreeGrafter"/>
</dbReference>
<dbReference type="InterPro" id="IPR041691">
    <property type="entry name" value="Atg6/beclin_CC"/>
</dbReference>
<dbReference type="AlphaFoldDB" id="A0A1L0BVA2"/>
<dbReference type="Gene3D" id="1.10.418.40">
    <property type="entry name" value="Autophagy protein 6/Beclin 1"/>
    <property type="match status" value="1"/>
</dbReference>
<dbReference type="GO" id="GO:0043548">
    <property type="term" value="F:phosphatidylinositol 3-kinase binding"/>
    <property type="evidence" value="ECO:0007669"/>
    <property type="project" value="TreeGrafter"/>
</dbReference>
<dbReference type="Pfam" id="PF04111">
    <property type="entry name" value="APG6"/>
    <property type="match status" value="1"/>
</dbReference>
<dbReference type="GO" id="GO:0045324">
    <property type="term" value="P:late endosome to vacuole transport"/>
    <property type="evidence" value="ECO:0007669"/>
    <property type="project" value="TreeGrafter"/>
</dbReference>
<accession>A0A1L0BVA2</accession>
<evidence type="ECO:0000256" key="3">
    <source>
        <dbReference type="SAM" id="MobiDB-lite"/>
    </source>
</evidence>
<gene>
    <name evidence="6" type="ORF">SAMEA4029010_CIC11G00000003582</name>
</gene>
<keyword evidence="2" id="KW-0175">Coiled coil</keyword>
<dbReference type="GO" id="GO:0000407">
    <property type="term" value="C:phagophore assembly site"/>
    <property type="evidence" value="ECO:0007669"/>
    <property type="project" value="TreeGrafter"/>
</dbReference>
<dbReference type="OrthoDB" id="20368at2759"/>
<organism evidence="6 7">
    <name type="scientific">Sungouiella intermedia</name>
    <dbReference type="NCBI Taxonomy" id="45354"/>
    <lineage>
        <taxon>Eukaryota</taxon>
        <taxon>Fungi</taxon>
        <taxon>Dikarya</taxon>
        <taxon>Ascomycota</taxon>
        <taxon>Saccharomycotina</taxon>
        <taxon>Pichiomycetes</taxon>
        <taxon>Metschnikowiaceae</taxon>
        <taxon>Sungouiella</taxon>
    </lineage>
</organism>
<proteinExistence type="inferred from homology"/>
<dbReference type="EMBL" id="LT635760">
    <property type="protein sequence ID" value="SGZ55195.1"/>
    <property type="molecule type" value="Genomic_DNA"/>
</dbReference>
<name>A0A1L0BVA2_9ASCO</name>